<dbReference type="FunFam" id="1.10.10.10:FF:000001">
    <property type="entry name" value="LysR family transcriptional regulator"/>
    <property type="match status" value="1"/>
</dbReference>
<organism evidence="6 7">
    <name type="scientific">Blautia argi</name>
    <dbReference type="NCBI Taxonomy" id="1912897"/>
    <lineage>
        <taxon>Bacteria</taxon>
        <taxon>Bacillati</taxon>
        <taxon>Bacillota</taxon>
        <taxon>Clostridia</taxon>
        <taxon>Lachnospirales</taxon>
        <taxon>Lachnospiraceae</taxon>
        <taxon>Blautia</taxon>
    </lineage>
</organism>
<accession>A0A2Z4UD23</accession>
<dbReference type="Pfam" id="PF00126">
    <property type="entry name" value="HTH_1"/>
    <property type="match status" value="1"/>
</dbReference>
<dbReference type="AlphaFoldDB" id="A0A2Z4UD23"/>
<dbReference type="KEGG" id="blau:DQQ01_13450"/>
<comment type="similarity">
    <text evidence="1">Belongs to the LysR transcriptional regulatory family.</text>
</comment>
<dbReference type="PANTHER" id="PTHR30126:SF40">
    <property type="entry name" value="HTH-TYPE TRANSCRIPTIONAL REGULATOR GLTR"/>
    <property type="match status" value="1"/>
</dbReference>
<dbReference type="SUPFAM" id="SSF53850">
    <property type="entry name" value="Periplasmic binding protein-like II"/>
    <property type="match status" value="1"/>
</dbReference>
<dbReference type="RefSeq" id="WP_111920435.1">
    <property type="nucleotide sequence ID" value="NZ_CAUWHR010000014.1"/>
</dbReference>
<dbReference type="EMBL" id="CP030280">
    <property type="protein sequence ID" value="AWY98975.1"/>
    <property type="molecule type" value="Genomic_DNA"/>
</dbReference>
<keyword evidence="7" id="KW-1185">Reference proteome</keyword>
<dbReference type="InterPro" id="IPR000847">
    <property type="entry name" value="LysR_HTH_N"/>
</dbReference>
<dbReference type="PANTHER" id="PTHR30126">
    <property type="entry name" value="HTH-TYPE TRANSCRIPTIONAL REGULATOR"/>
    <property type="match status" value="1"/>
</dbReference>
<dbReference type="OrthoDB" id="9785745at2"/>
<gene>
    <name evidence="6" type="ORF">DQQ01_13450</name>
</gene>
<dbReference type="PROSITE" id="PS50931">
    <property type="entry name" value="HTH_LYSR"/>
    <property type="match status" value="1"/>
</dbReference>
<dbReference type="Gene3D" id="1.10.10.10">
    <property type="entry name" value="Winged helix-like DNA-binding domain superfamily/Winged helix DNA-binding domain"/>
    <property type="match status" value="1"/>
</dbReference>
<dbReference type="InterPro" id="IPR036390">
    <property type="entry name" value="WH_DNA-bd_sf"/>
</dbReference>
<evidence type="ECO:0000256" key="2">
    <source>
        <dbReference type="ARBA" id="ARBA00023015"/>
    </source>
</evidence>
<dbReference type="Gene3D" id="3.40.190.290">
    <property type="match status" value="1"/>
</dbReference>
<keyword evidence="3" id="KW-0238">DNA-binding</keyword>
<protein>
    <submittedName>
        <fullName evidence="6">LysR family transcriptional regulator</fullName>
    </submittedName>
</protein>
<evidence type="ECO:0000256" key="1">
    <source>
        <dbReference type="ARBA" id="ARBA00009437"/>
    </source>
</evidence>
<proteinExistence type="inferred from homology"/>
<evidence type="ECO:0000313" key="6">
    <source>
        <dbReference type="EMBL" id="AWY98975.1"/>
    </source>
</evidence>
<dbReference type="InterPro" id="IPR036388">
    <property type="entry name" value="WH-like_DNA-bd_sf"/>
</dbReference>
<dbReference type="Proteomes" id="UP000250003">
    <property type="component" value="Chromosome"/>
</dbReference>
<dbReference type="Pfam" id="PF03466">
    <property type="entry name" value="LysR_substrate"/>
    <property type="match status" value="1"/>
</dbReference>
<evidence type="ECO:0000256" key="4">
    <source>
        <dbReference type="ARBA" id="ARBA00023163"/>
    </source>
</evidence>
<dbReference type="SUPFAM" id="SSF46785">
    <property type="entry name" value="Winged helix' DNA-binding domain"/>
    <property type="match status" value="1"/>
</dbReference>
<feature type="domain" description="HTH lysR-type" evidence="5">
    <location>
        <begin position="1"/>
        <end position="58"/>
    </location>
</feature>
<dbReference type="InterPro" id="IPR005119">
    <property type="entry name" value="LysR_subst-bd"/>
</dbReference>
<name>A0A2Z4UD23_9FIRM</name>
<keyword evidence="2" id="KW-0805">Transcription regulation</keyword>
<dbReference type="GO" id="GO:0000976">
    <property type="term" value="F:transcription cis-regulatory region binding"/>
    <property type="evidence" value="ECO:0007669"/>
    <property type="project" value="TreeGrafter"/>
</dbReference>
<evidence type="ECO:0000256" key="3">
    <source>
        <dbReference type="ARBA" id="ARBA00023125"/>
    </source>
</evidence>
<sequence length="292" mass="34223">MTLRHLRIFSEVCRQESITLAAERMNMAQPAVSYAIRELESYYGTKLFERMNRRLYITESGEQLLLYADSILSQFDEARDVLRDVHAVTKVRVGTNVSFGISRFPEMLSEFSKQYPQIPLYTRVENSRQIEQHLMRNELDFGIMDYPLNPRFFVCHPVGKDIMTAVCACSYEIRNRVTLEELCEYPLLLREKGSGSRNMTEEFVEKYKRKLNILMESISVQSLIEVCSKGLGVLMISKSIVAPFMENYKLKEIKIQNTEVTREYYFVHHKSKFLTKSMKAFQEYMTARTEKV</sequence>
<reference evidence="7" key="1">
    <citation type="submission" date="2018-06" db="EMBL/GenBank/DDBJ databases">
        <title>Description of Blautia argi sp. nov., a new anaerobic isolated from dog feces.</title>
        <authorList>
            <person name="Chang Y.-H."/>
            <person name="Paek J."/>
            <person name="Shin Y."/>
        </authorList>
    </citation>
    <scope>NUCLEOTIDE SEQUENCE [LARGE SCALE GENOMIC DNA]</scope>
    <source>
        <strain evidence="7">KCTC 15426</strain>
    </source>
</reference>
<dbReference type="PRINTS" id="PR00039">
    <property type="entry name" value="HTHLYSR"/>
</dbReference>
<evidence type="ECO:0000313" key="7">
    <source>
        <dbReference type="Proteomes" id="UP000250003"/>
    </source>
</evidence>
<evidence type="ECO:0000259" key="5">
    <source>
        <dbReference type="PROSITE" id="PS50931"/>
    </source>
</evidence>
<dbReference type="GO" id="GO:0003700">
    <property type="term" value="F:DNA-binding transcription factor activity"/>
    <property type="evidence" value="ECO:0007669"/>
    <property type="project" value="InterPro"/>
</dbReference>
<keyword evidence="4" id="KW-0804">Transcription</keyword>